<dbReference type="InterPro" id="IPR027417">
    <property type="entry name" value="P-loop_NTPase"/>
</dbReference>
<keyword evidence="2" id="KW-0547">Nucleotide-binding</keyword>
<dbReference type="Proteomes" id="UP000429980">
    <property type="component" value="Unassembled WGS sequence"/>
</dbReference>
<dbReference type="EMBL" id="NILF01000035">
    <property type="protein sequence ID" value="TWL39166.1"/>
    <property type="molecule type" value="Genomic_DNA"/>
</dbReference>
<dbReference type="PROSITE" id="PS00211">
    <property type="entry name" value="ABC_TRANSPORTER_1"/>
    <property type="match status" value="1"/>
</dbReference>
<proteinExistence type="predicted"/>
<dbReference type="SUPFAM" id="SSF52540">
    <property type="entry name" value="P-loop containing nucleoside triphosphate hydrolases"/>
    <property type="match status" value="1"/>
</dbReference>
<dbReference type="GO" id="GO:0005524">
    <property type="term" value="F:ATP binding"/>
    <property type="evidence" value="ECO:0007669"/>
    <property type="project" value="UniProtKB-KW"/>
</dbReference>
<keyword evidence="2" id="KW-0067">ATP-binding</keyword>
<reference evidence="2 3" key="1">
    <citation type="submission" date="2019-06" db="EMBL/GenBank/DDBJ databases">
        <title>Genome sequence analysis of &gt;100 Bacillus licheniformis strains suggests intrinsic resistance to this species.</title>
        <authorList>
            <person name="Wels M."/>
            <person name="Siezen R.J."/>
            <person name="Johansen E."/>
            <person name="Stuer-Lauridsen B."/>
            <person name="Bjerre K."/>
            <person name="Nielsen B.K.K."/>
        </authorList>
    </citation>
    <scope>NUCLEOTIDE SEQUENCE [LARGE SCALE GENOMIC DNA]</scope>
    <source>
        <strain evidence="2 3">BAC-15381</strain>
    </source>
</reference>
<evidence type="ECO:0000259" key="1">
    <source>
        <dbReference type="Pfam" id="PF00005"/>
    </source>
</evidence>
<dbReference type="Gene3D" id="3.40.50.300">
    <property type="entry name" value="P-loop containing nucleotide triphosphate hydrolases"/>
    <property type="match status" value="1"/>
</dbReference>
<accession>A0ABY3FYK5</accession>
<dbReference type="Pfam" id="PF00005">
    <property type="entry name" value="ABC_tran"/>
    <property type="match status" value="1"/>
</dbReference>
<gene>
    <name evidence="2" type="ORF">CHCC15381_4503</name>
</gene>
<sequence>MKELDLGHLRRQIGTVPQNVMLFNRSIYDNIILHNPEASPEEVIEAAKAAQIHEEIMKMPMQYHTMVSEMGMNISGGQRQRIALAKALLGKPSILVLDEATSSLDHLNESKIDEYLSDINCTRIVIAHRLTTVMNCDMIVVVDNGRIIESGTHHELLKKSSFYSEFYKEMIS</sequence>
<dbReference type="InterPro" id="IPR039421">
    <property type="entry name" value="Type_1_exporter"/>
</dbReference>
<dbReference type="PANTHER" id="PTHR24221:SF654">
    <property type="entry name" value="ATP-BINDING CASSETTE SUB-FAMILY B MEMBER 6"/>
    <property type="match status" value="1"/>
</dbReference>
<feature type="domain" description="ABC transporter" evidence="1">
    <location>
        <begin position="6"/>
        <end position="102"/>
    </location>
</feature>
<dbReference type="PANTHER" id="PTHR24221">
    <property type="entry name" value="ATP-BINDING CASSETTE SUB-FAMILY B"/>
    <property type="match status" value="1"/>
</dbReference>
<keyword evidence="3" id="KW-1185">Reference proteome</keyword>
<comment type="caution">
    <text evidence="2">The sequence shown here is derived from an EMBL/GenBank/DDBJ whole genome shotgun (WGS) entry which is preliminary data.</text>
</comment>
<dbReference type="InterPro" id="IPR017871">
    <property type="entry name" value="ABC_transporter-like_CS"/>
</dbReference>
<organism evidence="2 3">
    <name type="scientific">Bacillus paralicheniformis</name>
    <dbReference type="NCBI Taxonomy" id="1648923"/>
    <lineage>
        <taxon>Bacteria</taxon>
        <taxon>Bacillati</taxon>
        <taxon>Bacillota</taxon>
        <taxon>Bacilli</taxon>
        <taxon>Bacillales</taxon>
        <taxon>Bacillaceae</taxon>
        <taxon>Bacillus</taxon>
    </lineage>
</organism>
<dbReference type="InterPro" id="IPR003439">
    <property type="entry name" value="ABC_transporter-like_ATP-bd"/>
</dbReference>
<evidence type="ECO:0000313" key="3">
    <source>
        <dbReference type="Proteomes" id="UP000429980"/>
    </source>
</evidence>
<name>A0ABY3FYK5_9BACI</name>
<protein>
    <submittedName>
        <fullName evidence="2">Multidrug export ATP-binding/permease protein</fullName>
    </submittedName>
</protein>
<evidence type="ECO:0000313" key="2">
    <source>
        <dbReference type="EMBL" id="TWL39166.1"/>
    </source>
</evidence>